<dbReference type="EMBL" id="OU895878">
    <property type="protein sequence ID" value="CAG9805982.1"/>
    <property type="molecule type" value="Genomic_DNA"/>
</dbReference>
<dbReference type="Proteomes" id="UP001153620">
    <property type="component" value="Chromosome 2"/>
</dbReference>
<evidence type="ECO:0000313" key="3">
    <source>
        <dbReference type="EMBL" id="CAG9805982.1"/>
    </source>
</evidence>
<accession>A0A9N9RYW0</accession>
<feature type="signal peptide" evidence="2">
    <location>
        <begin position="1"/>
        <end position="21"/>
    </location>
</feature>
<proteinExistence type="predicted"/>
<evidence type="ECO:0000313" key="4">
    <source>
        <dbReference type="Proteomes" id="UP001153620"/>
    </source>
</evidence>
<reference evidence="3" key="2">
    <citation type="submission" date="2022-10" db="EMBL/GenBank/DDBJ databases">
        <authorList>
            <consortium name="ENA_rothamsted_submissions"/>
            <consortium name="culmorum"/>
            <person name="King R."/>
        </authorList>
    </citation>
    <scope>NUCLEOTIDE SEQUENCE</scope>
</reference>
<protein>
    <submittedName>
        <fullName evidence="3">Uncharacterized protein</fullName>
    </submittedName>
</protein>
<dbReference type="OrthoDB" id="10593444at2759"/>
<keyword evidence="4" id="KW-1185">Reference proteome</keyword>
<dbReference type="AlphaFoldDB" id="A0A9N9RYW0"/>
<gene>
    <name evidence="3" type="ORF">CHIRRI_LOCUS8848</name>
</gene>
<evidence type="ECO:0000256" key="2">
    <source>
        <dbReference type="SAM" id="SignalP"/>
    </source>
</evidence>
<keyword evidence="2" id="KW-0732">Signal</keyword>
<evidence type="ECO:0000256" key="1">
    <source>
        <dbReference type="SAM" id="MobiDB-lite"/>
    </source>
</evidence>
<feature type="compositionally biased region" description="Polar residues" evidence="1">
    <location>
        <begin position="206"/>
        <end position="218"/>
    </location>
</feature>
<name>A0A9N9RYW0_9DIPT</name>
<reference evidence="3" key="1">
    <citation type="submission" date="2022-01" db="EMBL/GenBank/DDBJ databases">
        <authorList>
            <person name="King R."/>
        </authorList>
    </citation>
    <scope>NUCLEOTIDE SEQUENCE</scope>
</reference>
<feature type="chain" id="PRO_5040293483" evidence="2">
    <location>
        <begin position="22"/>
        <end position="371"/>
    </location>
</feature>
<organism evidence="3 4">
    <name type="scientific">Chironomus riparius</name>
    <dbReference type="NCBI Taxonomy" id="315576"/>
    <lineage>
        <taxon>Eukaryota</taxon>
        <taxon>Metazoa</taxon>
        <taxon>Ecdysozoa</taxon>
        <taxon>Arthropoda</taxon>
        <taxon>Hexapoda</taxon>
        <taxon>Insecta</taxon>
        <taxon>Pterygota</taxon>
        <taxon>Neoptera</taxon>
        <taxon>Endopterygota</taxon>
        <taxon>Diptera</taxon>
        <taxon>Nematocera</taxon>
        <taxon>Chironomoidea</taxon>
        <taxon>Chironomidae</taxon>
        <taxon>Chironominae</taxon>
        <taxon>Chironomus</taxon>
    </lineage>
</organism>
<feature type="region of interest" description="Disordered" evidence="1">
    <location>
        <begin position="184"/>
        <end position="221"/>
    </location>
</feature>
<sequence>MMHRFKVLLLILVQAAKEINQMPISVPPDNYPAGRFHHNAFYNRLPGDRLQMGYPIQTDPITNDNSVTDEYEDYDETTKRPAANAQYSIHNYNSNSYSPLLTENFIKHKRRRRKKIRRPCIPIQSINSNLYSNNRFKREERKESGKTFGLLGGLLGNRYPFAYPQGVYGTPFYGNYYGGGGGYPNRPHYDNVRPPQYDDDNDDKPQNSNNRPQYNRPQYDNAPLYNPVGGYPCIPVSYGHVPFGGPLGFFGQGGLFDSGVSPSIQVPQTVIINRPPLFGNRPPLFAGSGQGGGTQNDGRPPGFWGSVVDKLSEFVTSVSPQAVYSALGDTLQNFGGAIQNTQPAGEATSVVDNAVDSIRNGYREFTSLLFR</sequence>